<keyword evidence="3" id="KW-1185">Reference proteome</keyword>
<dbReference type="InterPro" id="IPR035992">
    <property type="entry name" value="Ricin_B-like_lectins"/>
</dbReference>
<proteinExistence type="predicted"/>
<evidence type="ECO:0000313" key="3">
    <source>
        <dbReference type="Proteomes" id="UP000765509"/>
    </source>
</evidence>
<feature type="compositionally biased region" description="Polar residues" evidence="1">
    <location>
        <begin position="225"/>
        <end position="236"/>
    </location>
</feature>
<dbReference type="Proteomes" id="UP000765509">
    <property type="component" value="Unassembled WGS sequence"/>
</dbReference>
<feature type="compositionally biased region" description="Polar residues" evidence="1">
    <location>
        <begin position="1"/>
        <end position="21"/>
    </location>
</feature>
<feature type="region of interest" description="Disordered" evidence="1">
    <location>
        <begin position="1"/>
        <end position="55"/>
    </location>
</feature>
<evidence type="ECO:0000313" key="2">
    <source>
        <dbReference type="EMBL" id="MBW0545975.1"/>
    </source>
</evidence>
<reference evidence="2" key="1">
    <citation type="submission" date="2021-03" db="EMBL/GenBank/DDBJ databases">
        <title>Draft genome sequence of rust myrtle Austropuccinia psidii MF-1, a brazilian biotype.</title>
        <authorList>
            <person name="Quecine M.C."/>
            <person name="Pachon D.M.R."/>
            <person name="Bonatelli M.L."/>
            <person name="Correr F.H."/>
            <person name="Franceschini L.M."/>
            <person name="Leite T.F."/>
            <person name="Margarido G.R.A."/>
            <person name="Almeida C.A."/>
            <person name="Ferrarezi J.A."/>
            <person name="Labate C.A."/>
        </authorList>
    </citation>
    <scope>NUCLEOTIDE SEQUENCE</scope>
    <source>
        <strain evidence="2">MF-1</strain>
    </source>
</reference>
<comment type="caution">
    <text evidence="2">The sequence shown here is derived from an EMBL/GenBank/DDBJ whole genome shotgun (WGS) entry which is preliminary data.</text>
</comment>
<organism evidence="2 3">
    <name type="scientific">Austropuccinia psidii MF-1</name>
    <dbReference type="NCBI Taxonomy" id="1389203"/>
    <lineage>
        <taxon>Eukaryota</taxon>
        <taxon>Fungi</taxon>
        <taxon>Dikarya</taxon>
        <taxon>Basidiomycota</taxon>
        <taxon>Pucciniomycotina</taxon>
        <taxon>Pucciniomycetes</taxon>
        <taxon>Pucciniales</taxon>
        <taxon>Sphaerophragmiaceae</taxon>
        <taxon>Austropuccinia</taxon>
    </lineage>
</organism>
<dbReference type="EMBL" id="AVOT02050930">
    <property type="protein sequence ID" value="MBW0545975.1"/>
    <property type="molecule type" value="Genomic_DNA"/>
</dbReference>
<evidence type="ECO:0000256" key="1">
    <source>
        <dbReference type="SAM" id="MobiDB-lite"/>
    </source>
</evidence>
<name>A0A9Q3FY08_9BASI</name>
<protein>
    <submittedName>
        <fullName evidence="2">Uncharacterized protein</fullName>
    </submittedName>
</protein>
<dbReference type="Gene3D" id="2.80.10.50">
    <property type="match status" value="1"/>
</dbReference>
<dbReference type="SUPFAM" id="SSF50370">
    <property type="entry name" value="Ricin B-like lectins"/>
    <property type="match status" value="1"/>
</dbReference>
<feature type="region of interest" description="Disordered" evidence="1">
    <location>
        <begin position="225"/>
        <end position="250"/>
    </location>
</feature>
<accession>A0A9Q3FY08</accession>
<dbReference type="AlphaFoldDB" id="A0A9Q3FY08"/>
<gene>
    <name evidence="2" type="ORF">O181_085690</name>
</gene>
<sequence length="348" mass="37869">MDSSNSTPDQSSTPSVSSNTLAEHLNVVALPPPPTYDEAQGSDTHPLNNHPGPHPFEATHRFPAGLFVVRNRSSLKVLDVRAASTQVGAEVIAYTPKRPTLVNGDLLHKENNQLFFLDWHGCLCAANSGLRLDVKNHRLVLSKPQPVLSQPTPFSHPPPQFHYDPLTRTISVTFSHDPTFSGASIQQVNSVDYLLELQPISSSAQPPPSVSALEKLSDWFLPSKHQISSDSESSNPDFLPEFSQDSDDSPLPARIVQVVPIAPGWREKFPSSDAPESVKWLKRQWDIASIVIQPNPASLEPCHIQDTGQEPEGPMSLVTDLGDALGELSTALGGLGSGISRALRRFED</sequence>
<dbReference type="OrthoDB" id="9895617at2759"/>